<organism evidence="1 2">
    <name type="scientific">Bradyrhizobium iriomotense</name>
    <dbReference type="NCBI Taxonomy" id="441950"/>
    <lineage>
        <taxon>Bacteria</taxon>
        <taxon>Pseudomonadati</taxon>
        <taxon>Pseudomonadota</taxon>
        <taxon>Alphaproteobacteria</taxon>
        <taxon>Hyphomicrobiales</taxon>
        <taxon>Nitrobacteraceae</taxon>
        <taxon>Bradyrhizobium</taxon>
    </lineage>
</organism>
<dbReference type="Gene3D" id="1.10.10.1920">
    <property type="match status" value="1"/>
</dbReference>
<evidence type="ECO:0000313" key="2">
    <source>
        <dbReference type="Proteomes" id="UP001156905"/>
    </source>
</evidence>
<accession>A0ABQ6AUT8</accession>
<dbReference type="EMBL" id="BSOW01000008">
    <property type="protein sequence ID" value="GLR85963.1"/>
    <property type="molecule type" value="Genomic_DNA"/>
</dbReference>
<keyword evidence="2" id="KW-1185">Reference proteome</keyword>
<gene>
    <name evidence="1" type="ORF">GCM10007857_26740</name>
</gene>
<evidence type="ECO:0008006" key="3">
    <source>
        <dbReference type="Google" id="ProtNLM"/>
    </source>
</evidence>
<proteinExistence type="predicted"/>
<protein>
    <recommendedName>
        <fullName evidence="3">4Fe-4S Wbl-type domain-containing protein</fullName>
    </recommendedName>
</protein>
<evidence type="ECO:0000313" key="1">
    <source>
        <dbReference type="EMBL" id="GLR85963.1"/>
    </source>
</evidence>
<dbReference type="InterPro" id="IPR048532">
    <property type="entry name" value="ea8_5-like_sf"/>
</dbReference>
<comment type="caution">
    <text evidence="1">The sequence shown here is derived from an EMBL/GenBank/DDBJ whole genome shotgun (WGS) entry which is preliminary data.</text>
</comment>
<sequence>MFAKDYADDLSATVRYALETTRAIAVCPFHCEVSIRMGDDAAESHAFERAKRIVRSDGTNWEPQDLREEIGRQLSEAADGECPHCVSR</sequence>
<dbReference type="RefSeq" id="WP_284265770.1">
    <property type="nucleotide sequence ID" value="NZ_BSOW01000008.1"/>
</dbReference>
<name>A0ABQ6AUT8_9BRAD</name>
<dbReference type="Proteomes" id="UP001156905">
    <property type="component" value="Unassembled WGS sequence"/>
</dbReference>
<reference evidence="2" key="1">
    <citation type="journal article" date="2019" name="Int. J. Syst. Evol. Microbiol.">
        <title>The Global Catalogue of Microorganisms (GCM) 10K type strain sequencing project: providing services to taxonomists for standard genome sequencing and annotation.</title>
        <authorList>
            <consortium name="The Broad Institute Genomics Platform"/>
            <consortium name="The Broad Institute Genome Sequencing Center for Infectious Disease"/>
            <person name="Wu L."/>
            <person name="Ma J."/>
        </authorList>
    </citation>
    <scope>NUCLEOTIDE SEQUENCE [LARGE SCALE GENOMIC DNA]</scope>
    <source>
        <strain evidence="2">NBRC 102520</strain>
    </source>
</reference>